<comment type="caution">
    <text evidence="2">The sequence shown here is derived from an EMBL/GenBank/DDBJ whole genome shotgun (WGS) entry which is preliminary data.</text>
</comment>
<keyword evidence="3" id="KW-1185">Reference proteome</keyword>
<evidence type="ECO:0000256" key="1">
    <source>
        <dbReference type="SAM" id="Phobius"/>
    </source>
</evidence>
<proteinExistence type="predicted"/>
<dbReference type="OrthoDB" id="5119626at2"/>
<protein>
    <submittedName>
        <fullName evidence="2">Uncharacterized protein</fullName>
    </submittedName>
</protein>
<sequence>MSDVLREKNRPASPAHRTRCIRLMLVGSFIGLFAPIFGFLVGTIVRTDAIVAGLEPLLFWMMLGMFVGMAGVGVALIGALQWVGGKHNLP</sequence>
<feature type="transmembrane region" description="Helical" evidence="1">
    <location>
        <begin position="21"/>
        <end position="45"/>
    </location>
</feature>
<reference evidence="2 3" key="1">
    <citation type="submission" date="2019-03" db="EMBL/GenBank/DDBJ databases">
        <title>Genomics of glacier-inhabiting Cryobacterium strains.</title>
        <authorList>
            <person name="Liu Q."/>
            <person name="Xin Y.-H."/>
        </authorList>
    </citation>
    <scope>NUCLEOTIDE SEQUENCE [LARGE SCALE GENOMIC DNA]</scope>
    <source>
        <strain evidence="2 3">TMT2-48-2</strain>
    </source>
</reference>
<feature type="transmembrane region" description="Helical" evidence="1">
    <location>
        <begin position="57"/>
        <end position="80"/>
    </location>
</feature>
<keyword evidence="1" id="KW-0812">Transmembrane</keyword>
<evidence type="ECO:0000313" key="2">
    <source>
        <dbReference type="EMBL" id="TFC79642.1"/>
    </source>
</evidence>
<accession>A0A4R8XNG1</accession>
<name>A0A4R8XNG1_9MICO</name>
<keyword evidence="1" id="KW-0472">Membrane</keyword>
<organism evidence="2 3">
    <name type="scientific">Cryobacterium cheniae</name>
    <dbReference type="NCBI Taxonomy" id="1259262"/>
    <lineage>
        <taxon>Bacteria</taxon>
        <taxon>Bacillati</taxon>
        <taxon>Actinomycetota</taxon>
        <taxon>Actinomycetes</taxon>
        <taxon>Micrococcales</taxon>
        <taxon>Microbacteriaceae</taxon>
        <taxon>Cryobacterium</taxon>
    </lineage>
</organism>
<keyword evidence="1" id="KW-1133">Transmembrane helix</keyword>
<gene>
    <name evidence="2" type="ORF">E3T23_10300</name>
</gene>
<dbReference type="AlphaFoldDB" id="A0A4R8XNG1"/>
<dbReference type="EMBL" id="SOGN01000044">
    <property type="protein sequence ID" value="TFC79642.1"/>
    <property type="molecule type" value="Genomic_DNA"/>
</dbReference>
<dbReference type="RefSeq" id="WP_134370274.1">
    <property type="nucleotide sequence ID" value="NZ_SOGN01000044.1"/>
</dbReference>
<dbReference type="Proteomes" id="UP000298433">
    <property type="component" value="Unassembled WGS sequence"/>
</dbReference>
<evidence type="ECO:0000313" key="3">
    <source>
        <dbReference type="Proteomes" id="UP000298433"/>
    </source>
</evidence>